<keyword evidence="2 5" id="KW-0812">Transmembrane</keyword>
<name>A0A0S4M3C1_9BURK</name>
<evidence type="ECO:0000256" key="3">
    <source>
        <dbReference type="ARBA" id="ARBA00022989"/>
    </source>
</evidence>
<keyword evidence="3 5" id="KW-1133">Transmembrane helix</keyword>
<dbReference type="AlphaFoldDB" id="A0A0S4M3C1"/>
<dbReference type="GO" id="GO:0009403">
    <property type="term" value="P:toxin biosynthetic process"/>
    <property type="evidence" value="ECO:0007669"/>
    <property type="project" value="InterPro"/>
</dbReference>
<dbReference type="Pfam" id="PF02674">
    <property type="entry name" value="Colicin_V"/>
    <property type="match status" value="1"/>
</dbReference>
<reference evidence="7" key="1">
    <citation type="submission" date="2015-11" db="EMBL/GenBank/DDBJ databases">
        <authorList>
            <person name="Seth-Smith H.M.B."/>
        </authorList>
    </citation>
    <scope>NUCLEOTIDE SEQUENCE [LARGE SCALE GENOMIC DNA]</scope>
    <source>
        <strain evidence="7">2013Ark11</strain>
    </source>
</reference>
<protein>
    <submittedName>
        <fullName evidence="6">Putative colicin V production protein</fullName>
    </submittedName>
</protein>
<feature type="transmembrane region" description="Helical" evidence="5">
    <location>
        <begin position="106"/>
        <end position="127"/>
    </location>
</feature>
<evidence type="ECO:0000256" key="2">
    <source>
        <dbReference type="ARBA" id="ARBA00022692"/>
    </source>
</evidence>
<feature type="transmembrane region" description="Helical" evidence="5">
    <location>
        <begin position="32"/>
        <end position="50"/>
    </location>
</feature>
<dbReference type="PANTHER" id="PTHR36926:SF1">
    <property type="entry name" value="COLICIN V PRODUCTION PROTEIN"/>
    <property type="match status" value="1"/>
</dbReference>
<dbReference type="EMBL" id="LN906597">
    <property type="protein sequence ID" value="CUT17787.1"/>
    <property type="molecule type" value="Genomic_DNA"/>
</dbReference>
<dbReference type="InterPro" id="IPR052719">
    <property type="entry name" value="CvpA-like"/>
</dbReference>
<evidence type="ECO:0000256" key="1">
    <source>
        <dbReference type="ARBA" id="ARBA00004141"/>
    </source>
</evidence>
<comment type="subcellular location">
    <subcellularLocation>
        <location evidence="1">Membrane</location>
        <topology evidence="1">Multi-pass membrane protein</topology>
    </subcellularLocation>
</comment>
<evidence type="ECO:0000256" key="5">
    <source>
        <dbReference type="SAM" id="Phobius"/>
    </source>
</evidence>
<organism evidence="6 7">
    <name type="scientific">Candidatus Ichthyocystis hellenicum</name>
    <dbReference type="NCBI Taxonomy" id="1561003"/>
    <lineage>
        <taxon>Bacteria</taxon>
        <taxon>Pseudomonadati</taxon>
        <taxon>Pseudomonadota</taxon>
        <taxon>Betaproteobacteria</taxon>
        <taxon>Burkholderiales</taxon>
        <taxon>Candidatus Ichthyocystis</taxon>
    </lineage>
</organism>
<feature type="transmembrane region" description="Helical" evidence="5">
    <location>
        <begin position="6"/>
        <end position="25"/>
    </location>
</feature>
<dbReference type="RefSeq" id="WP_092343072.1">
    <property type="nucleotide sequence ID" value="NZ_FLSL01000088.1"/>
</dbReference>
<sequence length="179" mass="20719">MNASYFSYLSVLDWIIVVVFVFSLLWGVHRGFVRDFFALLAWLCAFWILGRYFNVMVRWFNQQQLPQPKILVPIFVFLFSLLILNICGLLFSGLVRKADMGVLDTVCGLFTGAFRGFVLSFVLISFLKQSSLSGKVFFQQSVFRFQIEDTFESVFPCFYADISKFSKKRYKVVAAKKVV</sequence>
<accession>A0A0S4M3C1</accession>
<feature type="transmembrane region" description="Helical" evidence="5">
    <location>
        <begin position="70"/>
        <end position="94"/>
    </location>
</feature>
<dbReference type="InterPro" id="IPR003825">
    <property type="entry name" value="Colicin-V_CvpA"/>
</dbReference>
<dbReference type="Proteomes" id="UP000198651">
    <property type="component" value="Chromosome I"/>
</dbReference>
<dbReference type="PANTHER" id="PTHR36926">
    <property type="entry name" value="COLICIN V PRODUCTION PROTEIN"/>
    <property type="match status" value="1"/>
</dbReference>
<dbReference type="STRING" id="1561003.Ark11_0967"/>
<keyword evidence="4 5" id="KW-0472">Membrane</keyword>
<proteinExistence type="predicted"/>
<gene>
    <name evidence="6" type="ORF">Ark11_0967</name>
</gene>
<evidence type="ECO:0000313" key="7">
    <source>
        <dbReference type="Proteomes" id="UP000198651"/>
    </source>
</evidence>
<dbReference type="GO" id="GO:0016020">
    <property type="term" value="C:membrane"/>
    <property type="evidence" value="ECO:0007669"/>
    <property type="project" value="UniProtKB-SubCell"/>
</dbReference>
<evidence type="ECO:0000313" key="6">
    <source>
        <dbReference type="EMBL" id="CUT17787.1"/>
    </source>
</evidence>
<evidence type="ECO:0000256" key="4">
    <source>
        <dbReference type="ARBA" id="ARBA00023136"/>
    </source>
</evidence>
<dbReference type="OrthoDB" id="9810601at2"/>
<keyword evidence="7" id="KW-1185">Reference proteome</keyword>